<dbReference type="PROSITE" id="PS50016">
    <property type="entry name" value="ZF_PHD_2"/>
    <property type="match status" value="1"/>
</dbReference>
<dbReference type="FunFam" id="3.30.40.10:FF:000008">
    <property type="entry name" value="Bromodomain containing 1, isoform CRA_a"/>
    <property type="match status" value="1"/>
</dbReference>
<keyword evidence="10 12" id="KW-0103">Bromodomain</keyword>
<feature type="compositionally biased region" description="Acidic residues" evidence="16">
    <location>
        <begin position="845"/>
        <end position="855"/>
    </location>
</feature>
<evidence type="ECO:0000256" key="6">
    <source>
        <dbReference type="ARBA" id="ARBA00022833"/>
    </source>
</evidence>
<accession>A0A341D4U0</accession>
<evidence type="ECO:0000256" key="16">
    <source>
        <dbReference type="SAM" id="MobiDB-lite"/>
    </source>
</evidence>
<proteinExistence type="predicted"/>
<evidence type="ECO:0000256" key="7">
    <source>
        <dbReference type="ARBA" id="ARBA00022853"/>
    </source>
</evidence>
<dbReference type="CDD" id="cd15703">
    <property type="entry name" value="ePHD_BRPF3"/>
    <property type="match status" value="1"/>
</dbReference>
<dbReference type="KEGG" id="nasi:112413829"/>
<feature type="domain" description="PHD-type" evidence="18">
    <location>
        <begin position="239"/>
        <end position="289"/>
    </location>
</feature>
<dbReference type="InterPro" id="IPR013083">
    <property type="entry name" value="Znf_RING/FYVE/PHD"/>
</dbReference>
<dbReference type="PROSITE" id="PS51805">
    <property type="entry name" value="EPHD"/>
    <property type="match status" value="1"/>
</dbReference>
<dbReference type="InterPro" id="IPR000313">
    <property type="entry name" value="PWWP_dom"/>
</dbReference>
<feature type="compositionally biased region" description="Low complexity" evidence="16">
    <location>
        <begin position="1478"/>
        <end position="1487"/>
    </location>
</feature>
<evidence type="ECO:0000259" key="21">
    <source>
        <dbReference type="PROSITE" id="PS51805"/>
    </source>
</evidence>
<feature type="region of interest" description="Disordered" evidence="16">
    <location>
        <begin position="1419"/>
        <end position="1491"/>
    </location>
</feature>
<evidence type="ECO:0000313" key="23">
    <source>
        <dbReference type="RefSeq" id="XP_024621710.1"/>
    </source>
</evidence>
<feature type="coiled-coil region" evidence="15">
    <location>
        <begin position="593"/>
        <end position="620"/>
    </location>
</feature>
<dbReference type="GO" id="GO:0008270">
    <property type="term" value="F:zinc ion binding"/>
    <property type="evidence" value="ECO:0007669"/>
    <property type="project" value="UniProtKB-KW"/>
</dbReference>
<evidence type="ECO:0000259" key="17">
    <source>
        <dbReference type="PROSITE" id="PS50014"/>
    </source>
</evidence>
<dbReference type="FunFam" id="3.30.40.10:FF:000007">
    <property type="entry name" value="Bromodomain containing 1, isoform CRA_b"/>
    <property type="match status" value="1"/>
</dbReference>
<dbReference type="Pfam" id="PF13832">
    <property type="entry name" value="zf-HC5HC2H_2"/>
    <property type="match status" value="1"/>
</dbReference>
<dbReference type="InterPro" id="IPR011011">
    <property type="entry name" value="Znf_FYVE_PHD"/>
</dbReference>
<evidence type="ECO:0000259" key="18">
    <source>
        <dbReference type="PROSITE" id="PS50016"/>
    </source>
</evidence>
<dbReference type="GO" id="GO:0006629">
    <property type="term" value="P:lipid metabolic process"/>
    <property type="evidence" value="ECO:0007669"/>
    <property type="project" value="UniProtKB-KW"/>
</dbReference>
<dbReference type="SUPFAM" id="SSF57903">
    <property type="entry name" value="FYVE/PHD zinc finger"/>
    <property type="match status" value="1"/>
</dbReference>
<dbReference type="Proteomes" id="UP000252040">
    <property type="component" value="Unplaced"/>
</dbReference>
<evidence type="ECO:0000256" key="14">
    <source>
        <dbReference type="PROSITE-ProRule" id="PRU01161"/>
    </source>
</evidence>
<evidence type="ECO:0000256" key="2">
    <source>
        <dbReference type="ARBA" id="ARBA00022553"/>
    </source>
</evidence>
<gene>
    <name evidence="23" type="primary">BRPF3</name>
</gene>
<organism evidence="22 23">
    <name type="scientific">Neophocaena asiaeorientalis asiaeorientalis</name>
    <name type="common">Yangtze finless porpoise</name>
    <name type="synonym">Neophocaena phocaenoides subsp. asiaeorientalis</name>
    <dbReference type="NCBI Taxonomy" id="1706337"/>
    <lineage>
        <taxon>Eukaryota</taxon>
        <taxon>Metazoa</taxon>
        <taxon>Chordata</taxon>
        <taxon>Craniata</taxon>
        <taxon>Vertebrata</taxon>
        <taxon>Euteleostomi</taxon>
        <taxon>Mammalia</taxon>
        <taxon>Eutheria</taxon>
        <taxon>Laurasiatheria</taxon>
        <taxon>Artiodactyla</taxon>
        <taxon>Whippomorpha</taxon>
        <taxon>Cetacea</taxon>
        <taxon>Odontoceti</taxon>
        <taxon>Phocoenidae</taxon>
        <taxon>Neophocaena</taxon>
    </lineage>
</organism>
<dbReference type="Pfam" id="PF10513">
    <property type="entry name" value="EPL1"/>
    <property type="match status" value="1"/>
</dbReference>
<evidence type="ECO:0000256" key="12">
    <source>
        <dbReference type="PROSITE-ProRule" id="PRU00035"/>
    </source>
</evidence>
<dbReference type="InterPro" id="IPR002641">
    <property type="entry name" value="PNPLA_dom"/>
</dbReference>
<keyword evidence="7" id="KW-0156">Chromatin regulator</keyword>
<dbReference type="PROSITE" id="PS50014">
    <property type="entry name" value="BROMODOMAIN_2"/>
    <property type="match status" value="1"/>
</dbReference>
<dbReference type="CDD" id="cd05512">
    <property type="entry name" value="Bromo_brd1_like"/>
    <property type="match status" value="1"/>
</dbReference>
<keyword evidence="5 13" id="KW-0863">Zinc-finger</keyword>
<name>A0A341D4U0_NEOAA</name>
<dbReference type="CDD" id="cd15572">
    <property type="entry name" value="PHD_BRPF"/>
    <property type="match status" value="1"/>
</dbReference>
<evidence type="ECO:0000259" key="20">
    <source>
        <dbReference type="PROSITE" id="PS51635"/>
    </source>
</evidence>
<dbReference type="PROSITE" id="PS50812">
    <property type="entry name" value="PWWP"/>
    <property type="match status" value="1"/>
</dbReference>
<feature type="compositionally biased region" description="Polar residues" evidence="16">
    <location>
        <begin position="1019"/>
        <end position="1028"/>
    </location>
</feature>
<dbReference type="Pfam" id="PF13831">
    <property type="entry name" value="PHD_2"/>
    <property type="match status" value="1"/>
</dbReference>
<dbReference type="InterPro" id="IPR019542">
    <property type="entry name" value="Enhancer_polycomb-like_N"/>
</dbReference>
<feature type="region of interest" description="Disordered" evidence="16">
    <location>
        <begin position="414"/>
        <end position="478"/>
    </location>
</feature>
<dbReference type="GO" id="GO:0006325">
    <property type="term" value="P:chromatin organization"/>
    <property type="evidence" value="ECO:0007669"/>
    <property type="project" value="UniProtKB-KW"/>
</dbReference>
<dbReference type="InterPro" id="IPR019787">
    <property type="entry name" value="Znf_PHD-finger"/>
</dbReference>
<feature type="compositionally biased region" description="Basic and acidic residues" evidence="16">
    <location>
        <begin position="971"/>
        <end position="984"/>
    </location>
</feature>
<dbReference type="SMART" id="SM00249">
    <property type="entry name" value="PHD"/>
    <property type="match status" value="2"/>
</dbReference>
<dbReference type="FunFam" id="3.40.1090.10:FF:000016">
    <property type="entry name" value="Patatin like phospholipase domain containing 1"/>
    <property type="match status" value="1"/>
</dbReference>
<protein>
    <submittedName>
        <fullName evidence="23">Bromodomain and PHD finger-containing protein 3 isoform X1</fullName>
    </submittedName>
</protein>
<dbReference type="Gene3D" id="3.30.40.10">
    <property type="entry name" value="Zinc/RING finger domain, C3HC4 (zinc finger)"/>
    <property type="match status" value="2"/>
</dbReference>
<dbReference type="PROSITE" id="PS00633">
    <property type="entry name" value="BROMODOMAIN_1"/>
    <property type="match status" value="1"/>
</dbReference>
<dbReference type="SMART" id="SM00297">
    <property type="entry name" value="BROMO"/>
    <property type="match status" value="1"/>
</dbReference>
<keyword evidence="2" id="KW-0597">Phosphoprotein</keyword>
<dbReference type="Pfam" id="PF00439">
    <property type="entry name" value="Bromodomain"/>
    <property type="match status" value="1"/>
</dbReference>
<evidence type="ECO:0000256" key="1">
    <source>
        <dbReference type="ARBA" id="ARBA00004123"/>
    </source>
</evidence>
<keyword evidence="22" id="KW-1185">Reference proteome</keyword>
<feature type="domain" description="PNPLA" evidence="20">
    <location>
        <begin position="1132"/>
        <end position="1310"/>
    </location>
</feature>
<comment type="caution">
    <text evidence="14">Lacks conserved residue(s) required for the propagation of feature annotation.</text>
</comment>
<dbReference type="InterPro" id="IPR036427">
    <property type="entry name" value="Bromodomain-like_sf"/>
</dbReference>
<dbReference type="PROSITE" id="PS51635">
    <property type="entry name" value="PNPLA"/>
    <property type="match status" value="1"/>
</dbReference>
<dbReference type="SUPFAM" id="SSF63748">
    <property type="entry name" value="Tudor/PWWP/MBT"/>
    <property type="match status" value="1"/>
</dbReference>
<dbReference type="PRINTS" id="PR00503">
    <property type="entry name" value="BROMODOMAIN"/>
</dbReference>
<dbReference type="STRING" id="1706337.A0A341D4U0"/>
<evidence type="ECO:0000256" key="8">
    <source>
        <dbReference type="ARBA" id="ARBA00022990"/>
    </source>
</evidence>
<feature type="region of interest" description="Disordered" evidence="16">
    <location>
        <begin position="102"/>
        <end position="154"/>
    </location>
</feature>
<reference evidence="23" key="1">
    <citation type="submission" date="2025-08" db="UniProtKB">
        <authorList>
            <consortium name="RefSeq"/>
        </authorList>
    </citation>
    <scope>IDENTIFICATION</scope>
    <source>
        <tissue evidence="23">Meat</tissue>
    </source>
</reference>
<dbReference type="InterPro" id="IPR042005">
    <property type="entry name" value="BRPF3_ePHD"/>
</dbReference>
<evidence type="ECO:0000256" key="11">
    <source>
        <dbReference type="ARBA" id="ARBA00023242"/>
    </source>
</evidence>
<feature type="domain" description="Bromo" evidence="17">
    <location>
        <begin position="634"/>
        <end position="704"/>
    </location>
</feature>
<feature type="region of interest" description="Disordered" evidence="16">
    <location>
        <begin position="1504"/>
        <end position="1586"/>
    </location>
</feature>
<dbReference type="InterPro" id="IPR001965">
    <property type="entry name" value="Znf_PHD"/>
</dbReference>
<evidence type="ECO:0000256" key="13">
    <source>
        <dbReference type="PROSITE-ProRule" id="PRU00146"/>
    </source>
</evidence>
<evidence type="ECO:0000313" key="22">
    <source>
        <dbReference type="Proteomes" id="UP000252040"/>
    </source>
</evidence>
<feature type="compositionally biased region" description="Acidic residues" evidence="16">
    <location>
        <begin position="445"/>
        <end position="461"/>
    </location>
</feature>
<dbReference type="SUPFAM" id="SSF47370">
    <property type="entry name" value="Bromodomain"/>
    <property type="match status" value="1"/>
</dbReference>
<feature type="region of interest" description="Disordered" evidence="16">
    <location>
        <begin position="844"/>
        <end position="1044"/>
    </location>
</feature>
<dbReference type="InterPro" id="IPR001487">
    <property type="entry name" value="Bromodomain"/>
</dbReference>
<keyword evidence="11" id="KW-0539">Nucleus</keyword>
<evidence type="ECO:0000256" key="15">
    <source>
        <dbReference type="SAM" id="Coils"/>
    </source>
</evidence>
<feature type="region of interest" description="Disordered" evidence="16">
    <location>
        <begin position="26"/>
        <end position="53"/>
    </location>
</feature>
<feature type="domain" description="PHD-type" evidence="21">
    <location>
        <begin position="293"/>
        <end position="414"/>
    </location>
</feature>
<keyword evidence="15" id="KW-0175">Coiled coil</keyword>
<evidence type="ECO:0000256" key="9">
    <source>
        <dbReference type="ARBA" id="ARBA00023098"/>
    </source>
</evidence>
<dbReference type="Gene3D" id="2.30.30.140">
    <property type="match status" value="1"/>
</dbReference>
<keyword evidence="9" id="KW-0443">Lipid metabolism</keyword>
<feature type="compositionally biased region" description="Basic and acidic residues" evidence="16">
    <location>
        <begin position="903"/>
        <end position="915"/>
    </location>
</feature>
<evidence type="ECO:0000256" key="4">
    <source>
        <dbReference type="ARBA" id="ARBA00022737"/>
    </source>
</evidence>
<dbReference type="PROSITE" id="PS01359">
    <property type="entry name" value="ZF_PHD_1"/>
    <property type="match status" value="1"/>
</dbReference>
<dbReference type="InterPro" id="IPR018359">
    <property type="entry name" value="Bromodomain_CS"/>
</dbReference>
<dbReference type="GO" id="GO:0005634">
    <property type="term" value="C:nucleus"/>
    <property type="evidence" value="ECO:0007669"/>
    <property type="project" value="UniProtKB-SubCell"/>
</dbReference>
<dbReference type="InterPro" id="IPR019786">
    <property type="entry name" value="Zinc_finger_PHD-type_CS"/>
</dbReference>
<keyword evidence="3" id="KW-0479">Metal-binding</keyword>
<dbReference type="InterPro" id="IPR034732">
    <property type="entry name" value="EPHD"/>
</dbReference>
<dbReference type="InterPro" id="IPR016035">
    <property type="entry name" value="Acyl_Trfase/lysoPLipase"/>
</dbReference>
<keyword evidence="8" id="KW-0007">Acetylation</keyword>
<dbReference type="FunCoup" id="A0A341D4U0">
    <property type="interactions" value="1909"/>
</dbReference>
<dbReference type="SUPFAM" id="SSF52151">
    <property type="entry name" value="FabD/lysophospholipase-like"/>
    <property type="match status" value="1"/>
</dbReference>
<evidence type="ECO:0000256" key="3">
    <source>
        <dbReference type="ARBA" id="ARBA00022723"/>
    </source>
</evidence>
<dbReference type="PANTHER" id="PTHR13793:SF19">
    <property type="entry name" value="BROMODOMAIN AND PHD FINGER-CONTAINING PROTEIN 3"/>
    <property type="match status" value="1"/>
</dbReference>
<dbReference type="SMART" id="SM00293">
    <property type="entry name" value="PWWP"/>
    <property type="match status" value="1"/>
</dbReference>
<dbReference type="CTD" id="27154"/>
<evidence type="ECO:0000256" key="10">
    <source>
        <dbReference type="ARBA" id="ARBA00023117"/>
    </source>
</evidence>
<feature type="compositionally biased region" description="Polar residues" evidence="16">
    <location>
        <begin position="102"/>
        <end position="111"/>
    </location>
</feature>
<evidence type="ECO:0000256" key="5">
    <source>
        <dbReference type="ARBA" id="ARBA00022771"/>
    </source>
</evidence>
<dbReference type="Pfam" id="PF00855">
    <property type="entry name" value="PWWP"/>
    <property type="match status" value="1"/>
</dbReference>
<dbReference type="FunFam" id="1.20.920.10:FF:000007">
    <property type="entry name" value="Bromodomain-containing protein 1"/>
    <property type="match status" value="1"/>
</dbReference>
<feature type="compositionally biased region" description="Basic residues" evidence="16">
    <location>
        <begin position="116"/>
        <end position="126"/>
    </location>
</feature>
<feature type="short sequence motif" description="DGA/G" evidence="14">
    <location>
        <begin position="1297"/>
        <end position="1299"/>
    </location>
</feature>
<evidence type="ECO:0000259" key="19">
    <source>
        <dbReference type="PROSITE" id="PS50812"/>
    </source>
</evidence>
<dbReference type="GO" id="GO:0003824">
    <property type="term" value="F:catalytic activity"/>
    <property type="evidence" value="ECO:0007669"/>
    <property type="project" value="UniProtKB-ARBA"/>
</dbReference>
<dbReference type="InParanoid" id="A0A341D4U0"/>
<dbReference type="GO" id="GO:0006357">
    <property type="term" value="P:regulation of transcription by RNA polymerase II"/>
    <property type="evidence" value="ECO:0007669"/>
    <property type="project" value="TreeGrafter"/>
</dbReference>
<feature type="compositionally biased region" description="Polar residues" evidence="16">
    <location>
        <begin position="1504"/>
        <end position="1521"/>
    </location>
</feature>
<dbReference type="InterPro" id="IPR050701">
    <property type="entry name" value="Histone_Mod_Regulator"/>
</dbReference>
<dbReference type="PANTHER" id="PTHR13793">
    <property type="entry name" value="PHD FINGER PROTEINS"/>
    <property type="match status" value="1"/>
</dbReference>
<dbReference type="GeneID" id="112413829"/>
<keyword evidence="4" id="KW-0677">Repeat</keyword>
<comment type="subcellular location">
    <subcellularLocation>
        <location evidence="1">Nucleus</location>
    </subcellularLocation>
</comment>
<sequence length="1696" mass="188615">MNACMPERLAHSLLASSLGLSRWFPGAMRKPRRKSRQNAEGRRSPSPYSLKCSPTRETLTYAQAQRIVEVDIDGRLHRISIYDPLKIITEDELTAQDITECNSNKENSEQPQFPVKSKKPSSKGKKKESCSKHASGTSFHLPQPSFRMVDSGSQPEAPPLPAAYYRYIEKPPEDLDAEVEYDMDEEDLAWLDMVNEKRRVDGHSLVSADTFELLVDRLEKESYLESRSSGAQQSLIDEDAFCCVCLDDECHNSNVILFCDICNLAVHQECYGVPYIPEGQWLCRCCLQSPSRPVDCVLCPNKGGAFKQTSDGHWAHVVCAIWIPEVCFANTVFLEPIEGIDNIPPARWKLTCYICKQKGLGAAIQCHKVNCYTAFHVTCAQRAGLFMKIEPMRETSLNGTIFTVRKTAYCEAHSPPGAATARRKGDSPGSLSEVGDEEGLKEGCGEEEEKEEVEEEEEDEGQGGVGGPLKGVSKKNKMTLKQRIKKEPEEVGRDTPSTVPMVTVPQIPSYRLNKICSGLSFQRKNQFMQRLHNYWLLKRQARNGVPLIRRLHSHLQSQRNAEQREQDEKTNAVKEELKYWQKLRHDLERARLLIELIRKREKLKREQVKVQQAAMELELMPFNVLLRTTLDLLQEKDPAHIFAEPVNLSEVPDYLEFISKPMDFSTMRRKLESHLYGTLEEFEEDFNLIVTNCMKYNAKDTIFHRAAVRLRDLGGAILRHARRQAENIGYDPERGTHLPESPKLEDFYRFSWEDVDNILIPENRAHLSPEVQLKELLEKLDLVSAMRSSGARTRRVRLLRREINALRQKLAQPPPLQLASLNKTVSNGELPAGPRGDVAVLEQAPQEEPEDDGDRDDSKMPPPPTLEPTGPAPSLSEQESPPDPPTLKPINDSKPPSRFPKPRKVEEDELLEKSPLELGNEPLQRLLSDNGINRVSLMTPDTSPAGAPLSGVGRRTSVLFKKAKNGVKLQRSPDRALENGEDHGAMGSPASPTSIEDEQHSRKRPRSRSCSESEGERSPQQGEETGVTNGFGKHTESGSDSECSLGLSGGLAFEACSGLTPPKRSRGKPALSRVPFLEGVNGDSDYNGSGRSLLMPFEDRGDLEPLELVWAKCRGYPSYPALIIDPKMPREGLLHNGVPIPVPPLDVLKLGEQKQAEAGEKLFLVLFFDNKRTWTSEKTPQQADGTGPGVPEEDEYLRVLNVGVAEVKKSFLGPLSPSCKMVQMMRQFLYRVLPEDSYKVATGKLHVSLTRFTDGESVVVSEYTSKEELIEALYCSCFVPVYCGLIPPTYRGVRYIDGAFSGMQPCSFWTDSITISTFSGQQDICPRDCPAIFCDFLMFNCSFQFSLENITRMTHALFPPDLVILHNYYYRGYEDAVSYLRRLNAAYLNSPSKRVIFPWVEVYCQIELALGNECPEHCQPSLQTERASPEESRQLHTQWAPKGERKGGRGPPLSPRVQTLESTCEWPVESPVSPPASPLASSPSHSPTDLPPVSLPAVHFLPSSTPGLSPVSPSQQVQLTGSPLRSPPPQSSMSSRTSLGPSAVGTSPTLPQCSSSASPAQPPVEELGPEQPQGLLPAHSTPLCSPLPRQFGSPTDLIPAGSRNTAALRCGTPQCVPGDRTLPVLSQDTVVTSEPCCPSFLSALTCFFLVTVRANTSPYNALYTEKTAPLPSELDCQLLECCHNTLISFEQLTANC</sequence>
<dbReference type="RefSeq" id="XP_024621710.1">
    <property type="nucleotide sequence ID" value="XM_024765942.1"/>
</dbReference>
<dbReference type="FunFam" id="2.30.30.140:FF:000008">
    <property type="entry name" value="Bromodomain containing 1, isoform CRA_b"/>
    <property type="match status" value="1"/>
</dbReference>
<feature type="domain" description="PWWP" evidence="19">
    <location>
        <begin position="1105"/>
        <end position="1185"/>
    </location>
</feature>
<dbReference type="Gene3D" id="1.20.920.10">
    <property type="entry name" value="Bromodomain-like"/>
    <property type="match status" value="1"/>
</dbReference>
<dbReference type="Gene3D" id="3.40.1090.10">
    <property type="entry name" value="Cytosolic phospholipase A2 catalytic domain"/>
    <property type="match status" value="1"/>
</dbReference>
<keyword evidence="6" id="KW-0862">Zinc</keyword>